<dbReference type="EMBL" id="CP095353">
    <property type="protein sequence ID" value="XAG69154.1"/>
    <property type="molecule type" value="Genomic_DNA"/>
</dbReference>
<protein>
    <submittedName>
        <fullName evidence="1">Uncharacterized protein</fullName>
    </submittedName>
</protein>
<name>A0AAU6U4J8_UNCXX</name>
<evidence type="ECO:0000313" key="1">
    <source>
        <dbReference type="EMBL" id="XAG69154.1"/>
    </source>
</evidence>
<reference evidence="1" key="1">
    <citation type="submission" date="2022-03" db="EMBL/GenBank/DDBJ databases">
        <title>Sea Food Isolates.</title>
        <authorList>
            <person name="Li c."/>
        </authorList>
    </citation>
    <scope>NUCLEOTIDE SEQUENCE</scope>
    <source>
        <strain evidence="1">19CA06SA08-2</strain>
    </source>
</reference>
<dbReference type="AlphaFoldDB" id="A0AAU6U4J8"/>
<gene>
    <name evidence="1" type="ORF">MRM75_21640</name>
</gene>
<accession>A0AAU6U4J8</accession>
<proteinExistence type="predicted"/>
<organism evidence="1">
    <name type="scientific">bacterium 19CA06SA08-2</name>
    <dbReference type="NCBI Taxonomy" id="2920658"/>
    <lineage>
        <taxon>Bacteria</taxon>
    </lineage>
</organism>
<sequence>MFKSKLLAGVTPASFDQQISDYIAKQPAGSGKTLLVVIENEHGRVYRSIKTVGMDSFVGLATFLRNELGLYDRLYYKPRQPSGKPDAHFQREPVLEPWSAERLKRYFKE</sequence>